<accession>A0A0K0FQL1</accession>
<proteinExistence type="predicted"/>
<name>A0A0K0FQL1_STRVS</name>
<reference evidence="2" key="2">
    <citation type="submission" date="2015-08" db="UniProtKB">
        <authorList>
            <consortium name="WormBaseParasite"/>
        </authorList>
    </citation>
    <scope>IDENTIFICATION</scope>
</reference>
<protein>
    <submittedName>
        <fullName evidence="2">Uncharacterized protein</fullName>
    </submittedName>
</protein>
<evidence type="ECO:0000313" key="1">
    <source>
        <dbReference type="Proteomes" id="UP000035680"/>
    </source>
</evidence>
<dbReference type="Proteomes" id="UP000035680">
    <property type="component" value="Unassembled WGS sequence"/>
</dbReference>
<reference evidence="1" key="1">
    <citation type="submission" date="2014-07" db="EMBL/GenBank/DDBJ databases">
        <authorList>
            <person name="Martin A.A"/>
            <person name="De Silva N."/>
        </authorList>
    </citation>
    <scope>NUCLEOTIDE SEQUENCE</scope>
</reference>
<evidence type="ECO:0000313" key="2">
    <source>
        <dbReference type="WBParaSite" id="SVE_1186900.1"/>
    </source>
</evidence>
<sequence length="181" mass="21874">MEKFTDNYFIDVQRINFWQSDTNDKNPVDVHSITGEFYKQYFEDYMDLTSLFQLIILKFQKENSETDRFRNFAKLIIPGNRKRIAKNHIKNNISNITDTIFIELCAERRKFIINLLSKRNETDKFLRNYLKMKDIINLSYNNNEHQCVYEMKFCRKVNVIEKITNDGYEENTCYFKIPVVT</sequence>
<dbReference type="WBParaSite" id="SVE_1186900.1">
    <property type="protein sequence ID" value="SVE_1186900.1"/>
    <property type="gene ID" value="SVE_1186900"/>
</dbReference>
<organism evidence="1 2">
    <name type="scientific">Strongyloides venezuelensis</name>
    <name type="common">Threadworm</name>
    <dbReference type="NCBI Taxonomy" id="75913"/>
    <lineage>
        <taxon>Eukaryota</taxon>
        <taxon>Metazoa</taxon>
        <taxon>Ecdysozoa</taxon>
        <taxon>Nematoda</taxon>
        <taxon>Chromadorea</taxon>
        <taxon>Rhabditida</taxon>
        <taxon>Tylenchina</taxon>
        <taxon>Panagrolaimomorpha</taxon>
        <taxon>Strongyloidoidea</taxon>
        <taxon>Strongyloididae</taxon>
        <taxon>Strongyloides</taxon>
    </lineage>
</organism>
<dbReference type="AlphaFoldDB" id="A0A0K0FQL1"/>
<keyword evidence="1" id="KW-1185">Reference proteome</keyword>